<keyword evidence="1" id="KW-0812">Transmembrane</keyword>
<dbReference type="Proteomes" id="UP000034067">
    <property type="component" value="Unassembled WGS sequence"/>
</dbReference>
<name>A0A0G1PMU1_9BACT</name>
<keyword evidence="1" id="KW-1133">Transmembrane helix</keyword>
<dbReference type="InterPro" id="IPR011042">
    <property type="entry name" value="6-blade_b-propeller_TolB-like"/>
</dbReference>
<dbReference type="AlphaFoldDB" id="A0A0G1PMU1"/>
<dbReference type="Gene3D" id="2.120.10.30">
    <property type="entry name" value="TolB, C-terminal domain"/>
    <property type="match status" value="1"/>
</dbReference>
<evidence type="ECO:0000256" key="1">
    <source>
        <dbReference type="SAM" id="Phobius"/>
    </source>
</evidence>
<dbReference type="EMBL" id="LCMJ01000042">
    <property type="protein sequence ID" value="KKU34094.1"/>
    <property type="molecule type" value="Genomic_DNA"/>
</dbReference>
<comment type="caution">
    <text evidence="2">The sequence shown here is derived from an EMBL/GenBank/DDBJ whole genome shotgun (WGS) entry which is preliminary data.</text>
</comment>
<evidence type="ECO:0000313" key="2">
    <source>
        <dbReference type="EMBL" id="KKU34094.1"/>
    </source>
</evidence>
<keyword evidence="1" id="KW-0472">Membrane</keyword>
<dbReference type="SUPFAM" id="SSF101898">
    <property type="entry name" value="NHL repeat"/>
    <property type="match status" value="1"/>
</dbReference>
<proteinExistence type="predicted"/>
<accession>A0A0G1PMU1</accession>
<organism evidence="2 3">
    <name type="scientific">Candidatus Azambacteria bacterium GW2011_GWB1_46_27</name>
    <dbReference type="NCBI Taxonomy" id="1618617"/>
    <lineage>
        <taxon>Bacteria</taxon>
        <taxon>Candidatus Azamiibacteriota</taxon>
    </lineage>
</organism>
<sequence>MFQNKFVWHTIYYIGFFEFVHNFEFIRNLCYNYGAMMRPVIKEVVFKHPKIKYVFGDSFIYEPTNVEEEKLGSLYILGEITNVSRSSSADLINQLALIIKKEFYSNPKKPSETALEAALKKANALIKDFDKKQKSEADRAALKNLNFFAAVFNSGTLYFSKIGKIQTALFRYQEIIQDIDQTLEHEFTKGRLPSFSGIIKGELEIGDKLIFANRDLFKLLSLGQLKNIFKTAADEKLPFLIESKVKENKEPFSVFAVFLEIMGESINGGSYQSFHPEKIDPLTLEEIIGPEYIARTNQMFNAQTKSEKLFLPQESDFPRENKFAKKGLERWRSVSFLKLPLISQLLMIFFIGFALFVVGGIYMSVQKNQTAQTKDFYGNIIQQAKDKRDQAQNALIYQDSPEAKTKLEEALKLLQETDFSYFKEEAEKLESEIQKNLEKVQGLVELKNIKLIFDFKDLGLTFRPSKIFGQNKNLIFLDSFSNDIYKYNLDNPASSGLIITPADESERLLLGDWTKDILVFYSSKNKIYFYNALNNNFTSYPVKPSKENGRINDLGFYKGVVYLLDGINKEIIKYSPELSDAGSSLFNQEKAAALTSPVSLSLTGSVAYILQSDGQIKKYNLSRGSFENVALPSPVQLKNPVKIRLGFTTSNIYILDQEGKRVVILNKKGEIKQYFSEEFSKPVDFWMTDDEKTIYLLDGQKVYQIDNR</sequence>
<protein>
    <submittedName>
        <fullName evidence="2">Uncharacterized protein</fullName>
    </submittedName>
</protein>
<feature type="transmembrane region" description="Helical" evidence="1">
    <location>
        <begin position="345"/>
        <end position="365"/>
    </location>
</feature>
<reference evidence="2 3" key="1">
    <citation type="journal article" date="2015" name="Nature">
        <title>rRNA introns, odd ribosomes, and small enigmatic genomes across a large radiation of phyla.</title>
        <authorList>
            <person name="Brown C.T."/>
            <person name="Hug L.A."/>
            <person name="Thomas B.C."/>
            <person name="Sharon I."/>
            <person name="Castelle C.J."/>
            <person name="Singh A."/>
            <person name="Wilkins M.J."/>
            <person name="Williams K.H."/>
            <person name="Banfield J.F."/>
        </authorList>
    </citation>
    <scope>NUCLEOTIDE SEQUENCE [LARGE SCALE GENOMIC DNA]</scope>
</reference>
<gene>
    <name evidence="2" type="ORF">UX48_C0042G0003</name>
</gene>
<evidence type="ECO:0000313" key="3">
    <source>
        <dbReference type="Proteomes" id="UP000034067"/>
    </source>
</evidence>